<reference evidence="2" key="2">
    <citation type="submission" date="2015-07" db="EMBL/GenBank/DDBJ databases">
        <authorList>
            <person name="Noorani M."/>
        </authorList>
    </citation>
    <scope>NUCLEOTIDE SEQUENCE</scope>
    <source>
        <strain evidence="2">Yugu1</strain>
    </source>
</reference>
<protein>
    <recommendedName>
        <fullName evidence="3">Secreted protein</fullName>
    </recommendedName>
</protein>
<evidence type="ECO:0000313" key="2">
    <source>
        <dbReference type="EMBL" id="RCV27266.1"/>
    </source>
</evidence>
<keyword evidence="1" id="KW-0732">Signal</keyword>
<accession>A0A368RAS4</accession>
<feature type="chain" id="PRO_5016728103" description="Secreted protein" evidence="1">
    <location>
        <begin position="33"/>
        <end position="77"/>
    </location>
</feature>
<sequence length="77" mass="8923">MTFLQPPRRSFLHPLQWHRWAMLFMYLAMSQSAGSFTQSEEAYMADQLCLMTCKGSCLFAFPILRNEHSQAVSAEFV</sequence>
<name>A0A368RAS4_SETIT</name>
<reference evidence="2" key="1">
    <citation type="journal article" date="2012" name="Nat. Biotechnol.">
        <title>Reference genome sequence of the model plant Setaria.</title>
        <authorList>
            <person name="Bennetzen J.L."/>
            <person name="Schmutz J."/>
            <person name="Wang H."/>
            <person name="Percifield R."/>
            <person name="Hawkins J."/>
            <person name="Pontaroli A.C."/>
            <person name="Estep M."/>
            <person name="Feng L."/>
            <person name="Vaughn J.N."/>
            <person name="Grimwood J."/>
            <person name="Jenkins J."/>
            <person name="Barry K."/>
            <person name="Lindquist E."/>
            <person name="Hellsten U."/>
            <person name="Deshpande S."/>
            <person name="Wang X."/>
            <person name="Wu X."/>
            <person name="Mitros T."/>
            <person name="Triplett J."/>
            <person name="Yang X."/>
            <person name="Ye C.Y."/>
            <person name="Mauro-Herrera M."/>
            <person name="Wang L."/>
            <person name="Li P."/>
            <person name="Sharma M."/>
            <person name="Sharma R."/>
            <person name="Ronald P.C."/>
            <person name="Panaud O."/>
            <person name="Kellogg E.A."/>
            <person name="Brutnell T.P."/>
            <person name="Doust A.N."/>
            <person name="Tuskan G.A."/>
            <person name="Rokhsar D."/>
            <person name="Devos K.M."/>
        </authorList>
    </citation>
    <scope>NUCLEOTIDE SEQUENCE [LARGE SCALE GENOMIC DNA]</scope>
    <source>
        <strain evidence="2">Yugu1</strain>
    </source>
</reference>
<proteinExistence type="predicted"/>
<evidence type="ECO:0008006" key="3">
    <source>
        <dbReference type="Google" id="ProtNLM"/>
    </source>
</evidence>
<gene>
    <name evidence="2" type="ORF">SETIT_5G311100v2</name>
</gene>
<organism evidence="2">
    <name type="scientific">Setaria italica</name>
    <name type="common">Foxtail millet</name>
    <name type="synonym">Panicum italicum</name>
    <dbReference type="NCBI Taxonomy" id="4555"/>
    <lineage>
        <taxon>Eukaryota</taxon>
        <taxon>Viridiplantae</taxon>
        <taxon>Streptophyta</taxon>
        <taxon>Embryophyta</taxon>
        <taxon>Tracheophyta</taxon>
        <taxon>Spermatophyta</taxon>
        <taxon>Magnoliopsida</taxon>
        <taxon>Liliopsida</taxon>
        <taxon>Poales</taxon>
        <taxon>Poaceae</taxon>
        <taxon>PACMAD clade</taxon>
        <taxon>Panicoideae</taxon>
        <taxon>Panicodae</taxon>
        <taxon>Paniceae</taxon>
        <taxon>Cenchrinae</taxon>
        <taxon>Setaria</taxon>
    </lineage>
</organism>
<feature type="signal peptide" evidence="1">
    <location>
        <begin position="1"/>
        <end position="32"/>
    </location>
</feature>
<evidence type="ECO:0000256" key="1">
    <source>
        <dbReference type="SAM" id="SignalP"/>
    </source>
</evidence>
<dbReference type="EMBL" id="CM003532">
    <property type="protein sequence ID" value="RCV27266.1"/>
    <property type="molecule type" value="Genomic_DNA"/>
</dbReference>
<dbReference type="AlphaFoldDB" id="A0A368RAS4"/>